<organism evidence="2">
    <name type="scientific">uncultured Poseidoniia archaeon</name>
    <dbReference type="NCBI Taxonomy" id="1697135"/>
    <lineage>
        <taxon>Archaea</taxon>
        <taxon>Methanobacteriati</taxon>
        <taxon>Thermoplasmatota</taxon>
        <taxon>Candidatus Poseidoniia</taxon>
        <taxon>environmental samples</taxon>
    </lineage>
</organism>
<sequence>MEITHPIPWFPAWGVKFHNPINDLDGLISKFNDFRENNRWALLADEIVASEVHLWTSWYGLRRREERKEMIARTPDVEILRLMSGTHQIKSAFQRAGVKKGDEQAWIIYIPEEEKIDIGEIKIRRQNYSDKDDEARKLAEFIGAKIIPKRPTPNVNGLERIGIEGNFTNLNYSQIEDLFLTHMSLSEL</sequence>
<name>A0A1B1TBC9_9ARCH</name>
<dbReference type="AlphaFoldDB" id="A0A1B1TBC9"/>
<proteinExistence type="inferred from homology"/>
<dbReference type="InterPro" id="IPR013926">
    <property type="entry name" value="CGI121/TPRKB"/>
</dbReference>
<dbReference type="Gene3D" id="3.30.2380.10">
    <property type="entry name" value="CGI121/TPRKB"/>
    <property type="match status" value="1"/>
</dbReference>
<reference evidence="2" key="2">
    <citation type="submission" date="2015-12" db="EMBL/GenBank/DDBJ databases">
        <authorList>
            <person name="Shamseldin A."/>
            <person name="Moawad H."/>
            <person name="Abd El-Rahim W.M."/>
            <person name="Sadowsky M.J."/>
        </authorList>
    </citation>
    <scope>NUCLEOTIDE SEQUENCE</scope>
</reference>
<protein>
    <submittedName>
        <fullName evidence="2">Uncharacterized protein</fullName>
    </submittedName>
</protein>
<dbReference type="NCBIfam" id="NF011465">
    <property type="entry name" value="PRK14886.1-1"/>
    <property type="match status" value="1"/>
</dbReference>
<dbReference type="InterPro" id="IPR036504">
    <property type="entry name" value="CGI121/TPRKB_sf"/>
</dbReference>
<reference evidence="2" key="1">
    <citation type="journal article" date="2015" name="ISME J.">
        <title>A new class of marine Euryarchaeota group II from the Mediterranean deep chlorophyll maximum.</title>
        <authorList>
            <person name="Martin-Cuadrado A.B."/>
            <person name="Garcia-Heredia I."/>
            <person name="Molto A.G."/>
            <person name="Lopez-Ubeda R."/>
            <person name="Kimes N."/>
            <person name="Lopez-Garcia P."/>
            <person name="Moreira D."/>
            <person name="Rodriguez-Valera F."/>
        </authorList>
    </citation>
    <scope>NUCLEOTIDE SEQUENCE</scope>
</reference>
<evidence type="ECO:0000256" key="1">
    <source>
        <dbReference type="ARBA" id="ARBA00005546"/>
    </source>
</evidence>
<dbReference type="EMBL" id="KP211842">
    <property type="protein sequence ID" value="ANV79588.1"/>
    <property type="molecule type" value="Genomic_DNA"/>
</dbReference>
<comment type="similarity">
    <text evidence="1">Belongs to the CGI121/TPRKB family.</text>
</comment>
<dbReference type="Pfam" id="PF08617">
    <property type="entry name" value="CGI-121"/>
    <property type="match status" value="1"/>
</dbReference>
<evidence type="ECO:0000313" key="2">
    <source>
        <dbReference type="EMBL" id="ANV79588.1"/>
    </source>
</evidence>
<accession>A0A1B1TBC9</accession>
<dbReference type="SUPFAM" id="SSF143870">
    <property type="entry name" value="PF0523-like"/>
    <property type="match status" value="1"/>
</dbReference>